<feature type="domain" description="Polyketide synthase-like methyltransferase" evidence="2">
    <location>
        <begin position="34"/>
        <end position="236"/>
    </location>
</feature>
<dbReference type="Gene3D" id="3.40.50.150">
    <property type="entry name" value="Vaccinia Virus protein VP39"/>
    <property type="match status" value="1"/>
</dbReference>
<dbReference type="SMART" id="SM00828">
    <property type="entry name" value="PKS_MT"/>
    <property type="match status" value="1"/>
</dbReference>
<dbReference type="Pfam" id="PF08242">
    <property type="entry name" value="Methyltransf_12"/>
    <property type="match status" value="1"/>
</dbReference>
<evidence type="ECO:0000313" key="4">
    <source>
        <dbReference type="Proteomes" id="UP000230709"/>
    </source>
</evidence>
<gene>
    <name evidence="3" type="ORF">CQW49_17950</name>
</gene>
<keyword evidence="3" id="KW-0489">Methyltransferase</keyword>
<dbReference type="CDD" id="cd02440">
    <property type="entry name" value="AdoMet_MTases"/>
    <property type="match status" value="1"/>
</dbReference>
<dbReference type="InterPro" id="IPR029063">
    <property type="entry name" value="SAM-dependent_MTases_sf"/>
</dbReference>
<dbReference type="EMBL" id="CP023737">
    <property type="protein sequence ID" value="ATQ69550.1"/>
    <property type="molecule type" value="Genomic_DNA"/>
</dbReference>
<dbReference type="STRING" id="595536.GCA_000178815_01590"/>
<accession>A0A2D2D3H2</accession>
<keyword evidence="1 3" id="KW-0808">Transferase</keyword>
<proteinExistence type="predicted"/>
<organism evidence="3 4">
    <name type="scientific">Methylosinus trichosporium (strain ATCC 35070 / NCIMB 11131 / UNIQEM 75 / OB3b)</name>
    <dbReference type="NCBI Taxonomy" id="595536"/>
    <lineage>
        <taxon>Bacteria</taxon>
        <taxon>Pseudomonadati</taxon>
        <taxon>Pseudomonadota</taxon>
        <taxon>Alphaproteobacteria</taxon>
        <taxon>Hyphomicrobiales</taxon>
        <taxon>Methylocystaceae</taxon>
        <taxon>Methylosinus</taxon>
    </lineage>
</organism>
<dbReference type="KEGG" id="mtw:CQW49_17950"/>
<dbReference type="AlphaFoldDB" id="A0A2D2D3H2"/>
<reference evidence="4" key="1">
    <citation type="submission" date="2017-10" db="EMBL/GenBank/DDBJ databases">
        <title>Completed PacBio SMRT sequence of Methylosinus trichosporium OB3b reveals presence of a third large plasmid.</title>
        <authorList>
            <person name="Charles T.C."/>
            <person name="Lynch M.D.J."/>
            <person name="Heil J.R."/>
            <person name="Cheng J."/>
        </authorList>
    </citation>
    <scope>NUCLEOTIDE SEQUENCE [LARGE SCALE GENOMIC DNA]</scope>
    <source>
        <strain evidence="4">OB3b</strain>
    </source>
</reference>
<evidence type="ECO:0000259" key="2">
    <source>
        <dbReference type="SMART" id="SM00828"/>
    </source>
</evidence>
<dbReference type="PANTHER" id="PTHR43861">
    <property type="entry name" value="TRANS-ACONITATE 2-METHYLTRANSFERASE-RELATED"/>
    <property type="match status" value="1"/>
</dbReference>
<dbReference type="RefSeq" id="WP_003610252.1">
    <property type="nucleotide sequence ID" value="NZ_ADVE02000001.1"/>
</dbReference>
<dbReference type="InterPro" id="IPR020803">
    <property type="entry name" value="MeTfrase_dom"/>
</dbReference>
<dbReference type="InterPro" id="IPR013217">
    <property type="entry name" value="Methyltransf_12"/>
</dbReference>
<dbReference type="SUPFAM" id="SSF53335">
    <property type="entry name" value="S-adenosyl-L-methionine-dependent methyltransferases"/>
    <property type="match status" value="1"/>
</dbReference>
<keyword evidence="4" id="KW-1185">Reference proteome</keyword>
<dbReference type="GO" id="GO:0008168">
    <property type="term" value="F:methyltransferase activity"/>
    <property type="evidence" value="ECO:0007669"/>
    <property type="project" value="UniProtKB-KW"/>
</dbReference>
<name>A0A2D2D3H2_METT3</name>
<sequence>MTDAPFDPSEHFDESLVARYDRRIRRFCPSYDALHRMIAPWLRNVPEDATFLSVGCGAGAEMITLGSEFSSWRFVGVDVSADMLAVCERKLAEAGLTSRAQLFEGRLQDYAAPAPFDAASSIFVAHFIKSRDEKLSYLRAVANRLKPNGIFVLADLFGDKSAPEFERLSEAWRRSYASNDVGMAELARDRAHIERDVDFLPEAELVALLSEAGFESVTRFYQTFLFGGWIATNRRRG</sequence>
<dbReference type="GO" id="GO:0032259">
    <property type="term" value="P:methylation"/>
    <property type="evidence" value="ECO:0007669"/>
    <property type="project" value="UniProtKB-KW"/>
</dbReference>
<evidence type="ECO:0000256" key="1">
    <source>
        <dbReference type="ARBA" id="ARBA00022679"/>
    </source>
</evidence>
<protein>
    <submittedName>
        <fullName evidence="3">Class I SAM-dependent methyltransferase</fullName>
    </submittedName>
</protein>
<dbReference type="Proteomes" id="UP000230709">
    <property type="component" value="Chromosome"/>
</dbReference>
<evidence type="ECO:0000313" key="3">
    <source>
        <dbReference type="EMBL" id="ATQ69550.1"/>
    </source>
</evidence>